<dbReference type="Gene3D" id="3.40.50.10180">
    <property type="entry name" value="Glycerate kinase, MOFRL-like N-terminal domain"/>
    <property type="match status" value="1"/>
</dbReference>
<dbReference type="Proteomes" id="UP000321827">
    <property type="component" value="Unassembled WGS sequence"/>
</dbReference>
<dbReference type="Pfam" id="PF13660">
    <property type="entry name" value="DUF4147"/>
    <property type="match status" value="1"/>
</dbReference>
<dbReference type="InterPro" id="IPR037035">
    <property type="entry name" value="GK-like_C_sf"/>
</dbReference>
<dbReference type="Pfam" id="PF05161">
    <property type="entry name" value="MOFRL"/>
    <property type="match status" value="1"/>
</dbReference>
<dbReference type="SUPFAM" id="SSF82544">
    <property type="entry name" value="GckA/TtuD-like"/>
    <property type="match status" value="1"/>
</dbReference>
<protein>
    <submittedName>
        <fullName evidence="3">Glycerate dehydrogenase</fullName>
    </submittedName>
</protein>
<proteinExistence type="predicted"/>
<dbReference type="PANTHER" id="PTHR12227:SF0">
    <property type="entry name" value="GLYCERATE KINASE"/>
    <property type="match status" value="1"/>
</dbReference>
<evidence type="ECO:0000259" key="2">
    <source>
        <dbReference type="Pfam" id="PF13660"/>
    </source>
</evidence>
<dbReference type="InterPro" id="IPR007835">
    <property type="entry name" value="MOFRL"/>
</dbReference>
<dbReference type="Gene3D" id="3.40.1480.10">
    <property type="entry name" value="MOFRL domain"/>
    <property type="match status" value="1"/>
</dbReference>
<dbReference type="OrthoDB" id="9766552at2"/>
<name>A0A511RGC8_9DEIN</name>
<dbReference type="RefSeq" id="WP_147144830.1">
    <property type="nucleotide sequence ID" value="NZ_BJXN01000001.1"/>
</dbReference>
<evidence type="ECO:0000259" key="1">
    <source>
        <dbReference type="Pfam" id="PF05161"/>
    </source>
</evidence>
<reference evidence="3 4" key="1">
    <citation type="submission" date="2019-07" db="EMBL/GenBank/DDBJ databases">
        <title>Whole genome shotgun sequence of Oceanithermus desulfurans NBRC 100063.</title>
        <authorList>
            <person name="Hosoyama A."/>
            <person name="Uohara A."/>
            <person name="Ohji S."/>
            <person name="Ichikawa N."/>
        </authorList>
    </citation>
    <scope>NUCLEOTIDE SEQUENCE [LARGE SCALE GENOMIC DNA]</scope>
    <source>
        <strain evidence="3 4">NBRC 100063</strain>
    </source>
</reference>
<dbReference type="GO" id="GO:0005737">
    <property type="term" value="C:cytoplasm"/>
    <property type="evidence" value="ECO:0007669"/>
    <property type="project" value="TreeGrafter"/>
</dbReference>
<dbReference type="AlphaFoldDB" id="A0A511RGC8"/>
<evidence type="ECO:0000313" key="3">
    <source>
        <dbReference type="EMBL" id="GEM88701.1"/>
    </source>
</evidence>
<gene>
    <name evidence="3" type="ORF">ODE01S_01350</name>
</gene>
<dbReference type="PANTHER" id="PTHR12227">
    <property type="entry name" value="GLYCERATE KINASE"/>
    <property type="match status" value="1"/>
</dbReference>
<feature type="domain" description="MOFRL-associated" evidence="2">
    <location>
        <begin position="5"/>
        <end position="220"/>
    </location>
</feature>
<organism evidence="3 4">
    <name type="scientific">Oceanithermus desulfurans NBRC 100063</name>
    <dbReference type="NCBI Taxonomy" id="1227550"/>
    <lineage>
        <taxon>Bacteria</taxon>
        <taxon>Thermotogati</taxon>
        <taxon>Deinococcota</taxon>
        <taxon>Deinococci</taxon>
        <taxon>Thermales</taxon>
        <taxon>Thermaceae</taxon>
        <taxon>Oceanithermus</taxon>
    </lineage>
</organism>
<comment type="caution">
    <text evidence="3">The sequence shown here is derived from an EMBL/GenBank/DDBJ whole genome shotgun (WGS) entry which is preliminary data.</text>
</comment>
<evidence type="ECO:0000313" key="4">
    <source>
        <dbReference type="Proteomes" id="UP000321827"/>
    </source>
</evidence>
<feature type="domain" description="MOFRL" evidence="1">
    <location>
        <begin position="305"/>
        <end position="408"/>
    </location>
</feature>
<accession>A0A511RGC8</accession>
<dbReference type="InterPro" id="IPR025286">
    <property type="entry name" value="MOFRL_assoc_dom"/>
</dbReference>
<dbReference type="EMBL" id="BJXN01000001">
    <property type="protein sequence ID" value="GEM88701.1"/>
    <property type="molecule type" value="Genomic_DNA"/>
</dbReference>
<dbReference type="InterPro" id="IPR039760">
    <property type="entry name" value="MOFRL_protein"/>
</dbReference>
<dbReference type="GO" id="GO:0008887">
    <property type="term" value="F:glycerate kinase activity"/>
    <property type="evidence" value="ECO:0007669"/>
    <property type="project" value="InterPro"/>
</dbReference>
<dbReference type="InterPro" id="IPR038614">
    <property type="entry name" value="GK_N_sf"/>
</dbReference>
<sequence length="416" mass="44018">MRNLLETSFRTALEATDPARRVAAEAGRLDPPPTAVLAVGKAAGPMLAGLERAGLRLPGFGVTRYGHGVPLEHYELLEAGHPVPDDASVRAAERALELARSLDPDDHLLVLVSGGGSALWCAPWGLELEELQRLNRALLASGATIAEINAVRKHLSRIKGGRLAQATRSRVTAWLVSDVPGDDVSTIASGPTAPDPTTFADALAVLERYRIEAPAARAHLERGAAGELLETPKPGDPLFARVTNRILLANADLLRAVADFWTGEGWRVHVLSDRFEGEARELARFHAALVGSARAHGFPDRPPFVLASGGEASVTVRGTGRGGRNQAFLAWLAHFLGPEGAWALAADSDGIDGNSNAAGAVLRPDTLARAAELDLDLRAHLSRDDSHGFFDALGDLVVTGPTHNNLNDLRVLVVGA</sequence>